<dbReference type="Pfam" id="PF00328">
    <property type="entry name" value="His_Phos_2"/>
    <property type="match status" value="1"/>
</dbReference>
<dbReference type="GO" id="GO:0052723">
    <property type="term" value="F:inositol hexakisphosphate 1-kinase activity"/>
    <property type="evidence" value="ECO:0007669"/>
    <property type="project" value="UniProtKB-ARBA"/>
</dbReference>
<dbReference type="InterPro" id="IPR040557">
    <property type="entry name" value="VIP1_N"/>
</dbReference>
<evidence type="ECO:0000256" key="1">
    <source>
        <dbReference type="ARBA" id="ARBA00004245"/>
    </source>
</evidence>
<feature type="compositionally biased region" description="Basic and acidic residues" evidence="16">
    <location>
        <begin position="986"/>
        <end position="995"/>
    </location>
</feature>
<comment type="catalytic activity">
    <reaction evidence="13">
        <text>1D-myo-inositol hexakisphosphate + ATP = 1-diphospho-1D-myo-inositol 2,3,4,5,6-pentakisphosphate + ADP</text>
        <dbReference type="Rhea" id="RHEA:37459"/>
        <dbReference type="ChEBI" id="CHEBI:30616"/>
        <dbReference type="ChEBI" id="CHEBI:58130"/>
        <dbReference type="ChEBI" id="CHEBI:74946"/>
        <dbReference type="ChEBI" id="CHEBI:456216"/>
        <dbReference type="EC" id="2.7.4.24"/>
    </reaction>
    <physiologicalReaction direction="left-to-right" evidence="13">
        <dbReference type="Rhea" id="RHEA:37460"/>
    </physiologicalReaction>
</comment>
<organism evidence="19 20">
    <name type="scientific">Skeletonema marinoi</name>
    <dbReference type="NCBI Taxonomy" id="267567"/>
    <lineage>
        <taxon>Eukaryota</taxon>
        <taxon>Sar</taxon>
        <taxon>Stramenopiles</taxon>
        <taxon>Ochrophyta</taxon>
        <taxon>Bacillariophyta</taxon>
        <taxon>Coscinodiscophyceae</taxon>
        <taxon>Thalassiosirophycidae</taxon>
        <taxon>Thalassiosirales</taxon>
        <taxon>Skeletonemataceae</taxon>
        <taxon>Skeletonema</taxon>
        <taxon>Skeletonema marinoi-dohrnii complex</taxon>
    </lineage>
</organism>
<keyword evidence="17" id="KW-1133">Transmembrane helix</keyword>
<feature type="region of interest" description="Disordered" evidence="16">
    <location>
        <begin position="145"/>
        <end position="167"/>
    </location>
</feature>
<feature type="compositionally biased region" description="Polar residues" evidence="16">
    <location>
        <begin position="358"/>
        <end position="375"/>
    </location>
</feature>
<comment type="catalytic activity">
    <reaction evidence="12">
        <text>5-diphospho-1D-myo-inositol 1,2,3,4,6-pentakisphosphate + ATP + H(+) = 1,5-bis(diphospho)-1D-myo-inositol 2,3,4,6-tetrakisphosphate + ADP</text>
        <dbReference type="Rhea" id="RHEA:10276"/>
        <dbReference type="ChEBI" id="CHEBI:15378"/>
        <dbReference type="ChEBI" id="CHEBI:30616"/>
        <dbReference type="ChEBI" id="CHEBI:58628"/>
        <dbReference type="ChEBI" id="CHEBI:77983"/>
        <dbReference type="ChEBI" id="CHEBI:456216"/>
        <dbReference type="EC" id="2.7.4.24"/>
    </reaction>
    <physiologicalReaction direction="left-to-right" evidence="12">
        <dbReference type="Rhea" id="RHEA:10277"/>
    </physiologicalReaction>
</comment>
<feature type="domain" description="VIP1 N-terminal" evidence="18">
    <location>
        <begin position="529"/>
        <end position="617"/>
    </location>
</feature>
<feature type="compositionally biased region" description="Low complexity" evidence="16">
    <location>
        <begin position="198"/>
        <end position="214"/>
    </location>
</feature>
<evidence type="ECO:0000256" key="2">
    <source>
        <dbReference type="ARBA" id="ARBA00004514"/>
    </source>
</evidence>
<feature type="region of interest" description="Disordered" evidence="16">
    <location>
        <begin position="442"/>
        <end position="464"/>
    </location>
</feature>
<dbReference type="InterPro" id="IPR037446">
    <property type="entry name" value="His_Pase_VIP1"/>
</dbReference>
<reference evidence="19" key="1">
    <citation type="submission" date="2023-06" db="EMBL/GenBank/DDBJ databases">
        <title>Survivors Of The Sea: Transcriptome response of Skeletonema marinoi to long-term dormancy.</title>
        <authorList>
            <person name="Pinder M.I.M."/>
            <person name="Kourtchenko O."/>
            <person name="Robertson E.K."/>
            <person name="Larsson T."/>
            <person name="Maumus F."/>
            <person name="Osuna-Cruz C.M."/>
            <person name="Vancaester E."/>
            <person name="Stenow R."/>
            <person name="Vandepoele K."/>
            <person name="Ploug H."/>
            <person name="Bruchert V."/>
            <person name="Godhe A."/>
            <person name="Topel M."/>
        </authorList>
    </citation>
    <scope>NUCLEOTIDE SEQUENCE</scope>
    <source>
        <strain evidence="19">R05AC</strain>
    </source>
</reference>
<protein>
    <recommendedName>
        <fullName evidence="14 15">Inositol hexakisphosphate and diphosphoinositol-pentakisphosphate kinase</fullName>
        <ecNumber evidence="4 15">2.7.4.24</ecNumber>
    </recommendedName>
</protein>
<dbReference type="EMBL" id="JATAAI010000008">
    <property type="protein sequence ID" value="KAK1743968.1"/>
    <property type="molecule type" value="Genomic_DNA"/>
</dbReference>
<evidence type="ECO:0000256" key="10">
    <source>
        <dbReference type="ARBA" id="ARBA00022840"/>
    </source>
</evidence>
<dbReference type="FunFam" id="3.40.50.11950:FF:000002">
    <property type="entry name" value="Inositol hexakisphosphate and diphosphoinositol-pentakisphosphate kinase"/>
    <property type="match status" value="1"/>
</dbReference>
<dbReference type="PROSITE" id="PS00616">
    <property type="entry name" value="HIS_ACID_PHOSPHAT_1"/>
    <property type="match status" value="1"/>
</dbReference>
<keyword evidence="11" id="KW-0206">Cytoskeleton</keyword>
<keyword evidence="6" id="KW-0597">Phosphoprotein</keyword>
<evidence type="ECO:0000256" key="7">
    <source>
        <dbReference type="ARBA" id="ARBA00022679"/>
    </source>
</evidence>
<dbReference type="GO" id="GO:0032958">
    <property type="term" value="P:inositol phosphate biosynthetic process"/>
    <property type="evidence" value="ECO:0007669"/>
    <property type="project" value="TreeGrafter"/>
</dbReference>
<keyword evidence="9 15" id="KW-0418">Kinase</keyword>
<dbReference type="Gene3D" id="3.40.50.11950">
    <property type="match status" value="1"/>
</dbReference>
<evidence type="ECO:0000256" key="14">
    <source>
        <dbReference type="ARBA" id="ARBA00071668"/>
    </source>
</evidence>
<evidence type="ECO:0000256" key="5">
    <source>
        <dbReference type="ARBA" id="ARBA00022490"/>
    </source>
</evidence>
<evidence type="ECO:0000256" key="15">
    <source>
        <dbReference type="RuleBase" id="RU365032"/>
    </source>
</evidence>
<gene>
    <name evidence="19" type="ORF">QTG54_005565</name>
</gene>
<evidence type="ECO:0000256" key="11">
    <source>
        <dbReference type="ARBA" id="ARBA00023212"/>
    </source>
</evidence>
<keyword evidence="10 15" id="KW-0067">ATP-binding</keyword>
<feature type="compositionally biased region" description="Basic and acidic residues" evidence="16">
    <location>
        <begin position="34"/>
        <end position="49"/>
    </location>
</feature>
<feature type="compositionally biased region" description="Low complexity" evidence="16">
    <location>
        <begin position="148"/>
        <end position="157"/>
    </location>
</feature>
<evidence type="ECO:0000256" key="8">
    <source>
        <dbReference type="ARBA" id="ARBA00022741"/>
    </source>
</evidence>
<dbReference type="InterPro" id="IPR000560">
    <property type="entry name" value="His_Pase_clade-2"/>
</dbReference>
<evidence type="ECO:0000259" key="18">
    <source>
        <dbReference type="Pfam" id="PF18086"/>
    </source>
</evidence>
<keyword evidence="5 15" id="KW-0963">Cytoplasm</keyword>
<feature type="region of interest" description="Disordered" evidence="16">
    <location>
        <begin position="480"/>
        <end position="516"/>
    </location>
</feature>
<accession>A0AAD9DFS6</accession>
<feature type="compositionally biased region" description="Polar residues" evidence="16">
    <location>
        <begin position="480"/>
        <end position="504"/>
    </location>
</feature>
<dbReference type="EC" id="2.7.4.24" evidence="4 15"/>
<dbReference type="Proteomes" id="UP001224775">
    <property type="component" value="Unassembled WGS sequence"/>
</dbReference>
<dbReference type="Pfam" id="PF18086">
    <property type="entry name" value="PPIP5K2_N"/>
    <property type="match status" value="1"/>
</dbReference>
<feature type="region of interest" description="Disordered" evidence="16">
    <location>
        <begin position="1587"/>
        <end position="1620"/>
    </location>
</feature>
<feature type="compositionally biased region" description="Polar residues" evidence="16">
    <location>
        <begin position="957"/>
        <end position="976"/>
    </location>
</feature>
<comment type="caution">
    <text evidence="19">The sequence shown here is derived from an EMBL/GenBank/DDBJ whole genome shotgun (WGS) entry which is preliminary data.</text>
</comment>
<keyword evidence="8 15" id="KW-0547">Nucleotide-binding</keyword>
<feature type="compositionally biased region" description="Polar residues" evidence="16">
    <location>
        <begin position="17"/>
        <end position="33"/>
    </location>
</feature>
<evidence type="ECO:0000256" key="16">
    <source>
        <dbReference type="SAM" id="MobiDB-lite"/>
    </source>
</evidence>
<feature type="region of interest" description="Disordered" evidence="16">
    <location>
        <begin position="909"/>
        <end position="995"/>
    </location>
</feature>
<dbReference type="GO" id="GO:0006020">
    <property type="term" value="P:inositol metabolic process"/>
    <property type="evidence" value="ECO:0007669"/>
    <property type="project" value="TreeGrafter"/>
</dbReference>
<evidence type="ECO:0000256" key="17">
    <source>
        <dbReference type="SAM" id="Phobius"/>
    </source>
</evidence>
<dbReference type="Gene3D" id="3.40.50.1240">
    <property type="entry name" value="Phosphoglycerate mutase-like"/>
    <property type="match status" value="1"/>
</dbReference>
<proteinExistence type="inferred from homology"/>
<feature type="compositionally biased region" description="Low complexity" evidence="16">
    <location>
        <begin position="505"/>
        <end position="516"/>
    </location>
</feature>
<feature type="region of interest" description="Disordered" evidence="16">
    <location>
        <begin position="183"/>
        <end position="214"/>
    </location>
</feature>
<evidence type="ECO:0000256" key="3">
    <source>
        <dbReference type="ARBA" id="ARBA00005609"/>
    </source>
</evidence>
<name>A0AAD9DFS6_9STRA</name>
<evidence type="ECO:0000256" key="6">
    <source>
        <dbReference type="ARBA" id="ARBA00022553"/>
    </source>
</evidence>
<keyword evidence="20" id="KW-1185">Reference proteome</keyword>
<feature type="region of interest" description="Disordered" evidence="16">
    <location>
        <begin position="1"/>
        <end position="75"/>
    </location>
</feature>
<evidence type="ECO:0000313" key="20">
    <source>
        <dbReference type="Proteomes" id="UP001224775"/>
    </source>
</evidence>
<sequence length="1733" mass="191351">MSSYPPKRQIFNHRAASESNSSIAGSFNDSQMATKDENSENSDGTDRASNHGNAASRPNNNNNNNQSYAMNLSPRLPVPTTVVAIETGMESSPSTIHTATPTNTTVSFAGALNTKLTAEALERNDQELQQQQSTNQLLLVKQTTSVTDNTSNHLSNNNGGGGDDGNNNSDIFGIVEVSSNLSRSSSESGLKNALYKHQQQQLREQKQQQLLLQQQHRISSLEDGSLSNNSRHSISQYHLPFGNNEDGVSSLGSLEPRQVLDNMGGLGEDMTLLYPSASVMDVEGEGGKGVGVIDAAVNAAVDAAAETARIEADIAFSRLGTLPSSNAAEGGGVTSGEGMRGMLKNELSSAALDMVVTTAPSSDTAPKANLSSSKLSEGENGGEQQQPHINGEGELPSAFPFHQHPTDLPPRTPTKIPAMVTAVMPGTLLPMGSAVIERGAIDPASIKPPAPPHSPMPPVMASSPMPPSAIRRLREDATQSLSPSVHRLNNNPKKTTFQEQPTTLTRTSSNASSTTVATNATSASVAARIRLGICAMDKKARSKPMSEILKRLDQLTFEPVFFGDALILNDPVESWPICDVLIAFYSNGYPLEKAEQYVALRRPYLINDLRMQRTLMDRRLVYDLLEDSGIDVPRHVFMSRDGYVSTGTGDGPKKDDDGEGGSSICREEPEIEEHDDHIEVNGVTINKPFVEKPVDADDHNIAIYYPSSAGGGCKKLFRKVGDRSSEFYPEINEIRRDGSYIYEEFIETQGTDVKMYTVGPDYGHAEARKSPAVDGKVERNPDGKEVRFPVILTLREKEIARRIVLRFKQQVCGFDILRIQEGDSLVSYVCDVNGWSFVKNSRKYYDDCAQILTEHMLALLKPKSLISFSALAPLLTTVDDTKSRKKRHHHNHHRGASIADRVKSMLMGASNSSQNDTDDNEKDEENDKVTDLQTSDAVGEVREEAVDFTPIRDLPDQLSTEPVPNSSIVQSGSSSLADPDDTSLGAREDGPTSHEEELRCVITIIRHGDRTPKQKLKYVTDQERMLGYFHDHKKNVKKDLKVKAKKNMVEFLSMVKALIGDLEAEGPKKNFELLARARHIRDILERWQFSGLNRKLQMKPQAWDDVETPNGLKPNCSKLQLIVKWGGDLTKLGEKQATQLGNRLRNELYPANKGGGILRLHSTFRHDLKIKTSDEGRVMKTAAAFAKGMLELEGDLPPILVSLVHKEKDSQHMLDPSGHKDVKADLEKCKEKINANMQRDLDYDKMTKEERESLVGPERLLSLHRALKEVGNPRKTLIAIHSTIGQLVDQLDDMLGELLSGDEEVNEGGAGLKGKEGQEGALSGIKLYKGETLLELTERWKLLQNKLYDEETETFDLSRVPDVHDNVRFDMLHNPHLGLTETLQKLYDLAKSMADCVVPQEYGITVQEKRDIGAKMCHTLLEKINYDLTIARTDNQVDMRYLINMDYSADLPINSMGRRVRSRLYFTSESHLHSMLNVLRFESTKENSVPSPLSERGRKILANASELCYLTQVVIRLFEDTQKPSEDPKRFRVEILFSPGATATPRHMAELYREKDAARFDTEKLQKISIEGLTCTQVEEFFEQAIRDGKTSEDADESSKGTDVSDAEKETKKKKKAKKNKLIKAAASKPAVIDKVNEKADIGSNKVESKVEDAASDIVEEASALLSKEVISDSASTELVEDHDCKEHVPEEAEVNMQDGATNDGVHVWQNAALAGVLIGASCYLVMAMTKRR</sequence>
<evidence type="ECO:0000256" key="4">
    <source>
        <dbReference type="ARBA" id="ARBA00012893"/>
    </source>
</evidence>
<comment type="subcellular location">
    <subcellularLocation>
        <location evidence="1">Cytoplasm</location>
        <location evidence="1">Cytoskeleton</location>
    </subcellularLocation>
    <subcellularLocation>
        <location evidence="2 15">Cytoplasm</location>
        <location evidence="2 15">Cytosol</location>
    </subcellularLocation>
</comment>
<comment type="similarity">
    <text evidence="3 15">Belongs to the histidine acid phosphatase family. VIP1 subfamily.</text>
</comment>
<feature type="compositionally biased region" description="Pro residues" evidence="16">
    <location>
        <begin position="446"/>
        <end position="458"/>
    </location>
</feature>
<feature type="compositionally biased region" description="Basic and acidic residues" evidence="16">
    <location>
        <begin position="1587"/>
        <end position="1600"/>
    </location>
</feature>
<evidence type="ECO:0000256" key="9">
    <source>
        <dbReference type="ARBA" id="ARBA00022777"/>
    </source>
</evidence>
<keyword evidence="7 15" id="KW-0808">Transferase</keyword>
<dbReference type="GO" id="GO:0005856">
    <property type="term" value="C:cytoskeleton"/>
    <property type="evidence" value="ECO:0007669"/>
    <property type="project" value="UniProtKB-SubCell"/>
</dbReference>
<keyword evidence="17" id="KW-0812">Transmembrane</keyword>
<dbReference type="PANTHER" id="PTHR12750:SF9">
    <property type="entry name" value="INOSITOL HEXAKISPHOSPHATE AND DIPHOSPHOINOSITOL-PENTAKISPHOSPHATE KINASE"/>
    <property type="match status" value="1"/>
</dbReference>
<dbReference type="InterPro" id="IPR029033">
    <property type="entry name" value="His_PPase_superfam"/>
</dbReference>
<feature type="region of interest" description="Disordered" evidence="16">
    <location>
        <begin position="643"/>
        <end position="672"/>
    </location>
</feature>
<dbReference type="SUPFAM" id="SSF53254">
    <property type="entry name" value="Phosphoglycerate mutase-like"/>
    <property type="match status" value="1"/>
</dbReference>
<dbReference type="GO" id="GO:0005524">
    <property type="term" value="F:ATP binding"/>
    <property type="evidence" value="ECO:0007669"/>
    <property type="project" value="UniProtKB-KW"/>
</dbReference>
<feature type="region of interest" description="Disordered" evidence="16">
    <location>
        <begin position="358"/>
        <end position="414"/>
    </location>
</feature>
<dbReference type="GO" id="GO:0052843">
    <property type="term" value="F:inositol-1-diphosphate-2,3,4,5,6-pentakisphosphate diphosphatase activity"/>
    <property type="evidence" value="ECO:0007669"/>
    <property type="project" value="UniProtKB-ARBA"/>
</dbReference>
<evidence type="ECO:0000256" key="12">
    <source>
        <dbReference type="ARBA" id="ARBA00033696"/>
    </source>
</evidence>
<keyword evidence="17" id="KW-0472">Membrane</keyword>
<dbReference type="FunFam" id="3.30.470.20:FF:000036">
    <property type="entry name" value="Inositol hexakisphosphate and diphosphoinositol-pentakisphosphate kinase"/>
    <property type="match status" value="1"/>
</dbReference>
<evidence type="ECO:0000313" key="19">
    <source>
        <dbReference type="EMBL" id="KAK1743968.1"/>
    </source>
</evidence>
<dbReference type="InterPro" id="IPR033379">
    <property type="entry name" value="Acid_Pase_AS"/>
</dbReference>
<comment type="function">
    <text evidence="15">Bifunctional inositol kinase that acts in concert with the IP6K kinases to synthesize the diphosphate group-containing inositol pyrophosphates diphosphoinositol pentakisphosphate, PP-InsP5, and bis-diphosphoinositol tetrakisphosphate, (PP)2-InsP4. PP-InsP5 and (PP)2-InsP4, also respectively called InsP7 and InsP8, may regulate a variety of cellular processes, including apoptosis, vesicle trafficking, cytoskeletal dynamics, and exocytosis. Phosphorylates inositol hexakisphosphate (InsP6).</text>
</comment>
<evidence type="ECO:0000256" key="13">
    <source>
        <dbReference type="ARBA" id="ARBA00034629"/>
    </source>
</evidence>
<dbReference type="CDD" id="cd07061">
    <property type="entry name" value="HP_HAP_like"/>
    <property type="match status" value="1"/>
</dbReference>
<dbReference type="GO" id="GO:0033857">
    <property type="term" value="F:5-diphosphoinositol pentakisphosphate 1-kinase activity"/>
    <property type="evidence" value="ECO:0007669"/>
    <property type="project" value="TreeGrafter"/>
</dbReference>
<dbReference type="GO" id="GO:0005829">
    <property type="term" value="C:cytosol"/>
    <property type="evidence" value="ECO:0007669"/>
    <property type="project" value="UniProtKB-SubCell"/>
</dbReference>
<dbReference type="Gene3D" id="3.30.470.20">
    <property type="entry name" value="ATP-grasp fold, B domain"/>
    <property type="match status" value="1"/>
</dbReference>
<dbReference type="PANTHER" id="PTHR12750">
    <property type="entry name" value="DIPHOSPHOINOSITOL PENTAKISPHOSPHATE KINASE"/>
    <property type="match status" value="1"/>
</dbReference>
<feature type="transmembrane region" description="Helical" evidence="17">
    <location>
        <begin position="1708"/>
        <end position="1727"/>
    </location>
</feature>